<dbReference type="Proteomes" id="UP000216133">
    <property type="component" value="Unassembled WGS sequence"/>
</dbReference>
<dbReference type="Pfam" id="PF00903">
    <property type="entry name" value="Glyoxalase"/>
    <property type="match status" value="1"/>
</dbReference>
<dbReference type="AlphaFoldDB" id="A0A268RUD4"/>
<sequence length="151" mass="17046">MGKTARFGQNGKIKEREEWPMEPSLRMITLPVCNLKRALSFYEKAMPFQPVKKTIQPDATHVALKVKDGLGLILMLRSEVSRIYGITEKANNGTILTLACESDEEVDAAFANVTATSAHLIHPIQRDEWSYSFVFSDPDGNLWEVIHIEQL</sequence>
<name>A0A268RUD4_SHOCL</name>
<comment type="caution">
    <text evidence="2">The sequence shown here is derived from an EMBL/GenBank/DDBJ whole genome shotgun (WGS) entry which is preliminary data.</text>
</comment>
<reference evidence="2 3" key="1">
    <citation type="submission" date="2017-07" db="EMBL/GenBank/DDBJ databases">
        <title>Isolation and whole genome analysis of endospore-forming bacteria from heroin.</title>
        <authorList>
            <person name="Kalinowski J."/>
            <person name="Ahrens B."/>
            <person name="Al-Dilaimi A."/>
            <person name="Winkler A."/>
            <person name="Wibberg D."/>
            <person name="Schleenbecker U."/>
            <person name="Ruckert C."/>
            <person name="Wolfel R."/>
            <person name="Grass G."/>
        </authorList>
    </citation>
    <scope>NUCLEOTIDE SEQUENCE [LARGE SCALE GENOMIC DNA]</scope>
    <source>
        <strain evidence="2 3">7523-2</strain>
    </source>
</reference>
<dbReference type="InterPro" id="IPR004360">
    <property type="entry name" value="Glyas_Fos-R_dOase_dom"/>
</dbReference>
<dbReference type="InterPro" id="IPR037523">
    <property type="entry name" value="VOC_core"/>
</dbReference>
<gene>
    <name evidence="2" type="ORF">CHH61_21750</name>
</gene>
<dbReference type="Gene3D" id="3.10.180.10">
    <property type="entry name" value="2,3-Dihydroxybiphenyl 1,2-Dioxygenase, domain 1"/>
    <property type="match status" value="1"/>
</dbReference>
<organism evidence="2 3">
    <name type="scientific">Shouchella clausii</name>
    <name type="common">Alkalihalobacillus clausii</name>
    <dbReference type="NCBI Taxonomy" id="79880"/>
    <lineage>
        <taxon>Bacteria</taxon>
        <taxon>Bacillati</taxon>
        <taxon>Bacillota</taxon>
        <taxon>Bacilli</taxon>
        <taxon>Bacillales</taxon>
        <taxon>Bacillaceae</taxon>
        <taxon>Shouchella</taxon>
    </lineage>
</organism>
<dbReference type="PANTHER" id="PTHR36503">
    <property type="entry name" value="BLR2520 PROTEIN"/>
    <property type="match status" value="1"/>
</dbReference>
<feature type="domain" description="VOC" evidence="1">
    <location>
        <begin position="24"/>
        <end position="148"/>
    </location>
</feature>
<evidence type="ECO:0000259" key="1">
    <source>
        <dbReference type="PROSITE" id="PS51819"/>
    </source>
</evidence>
<dbReference type="PROSITE" id="PS51819">
    <property type="entry name" value="VOC"/>
    <property type="match status" value="1"/>
</dbReference>
<dbReference type="InterPro" id="IPR029068">
    <property type="entry name" value="Glyas_Bleomycin-R_OHBP_Dase"/>
</dbReference>
<proteinExistence type="predicted"/>
<dbReference type="EMBL" id="NPBS01000144">
    <property type="protein sequence ID" value="PAF23832.1"/>
    <property type="molecule type" value="Genomic_DNA"/>
</dbReference>
<accession>A0A268RUD4</accession>
<dbReference type="PANTHER" id="PTHR36503:SF1">
    <property type="entry name" value="BLR2520 PROTEIN"/>
    <property type="match status" value="1"/>
</dbReference>
<evidence type="ECO:0000313" key="2">
    <source>
        <dbReference type="EMBL" id="PAF23832.1"/>
    </source>
</evidence>
<dbReference type="SUPFAM" id="SSF54593">
    <property type="entry name" value="Glyoxalase/Bleomycin resistance protein/Dihydroxybiphenyl dioxygenase"/>
    <property type="match status" value="1"/>
</dbReference>
<protein>
    <recommendedName>
        <fullName evidence="1">VOC domain-containing protein</fullName>
    </recommendedName>
</protein>
<evidence type="ECO:0000313" key="3">
    <source>
        <dbReference type="Proteomes" id="UP000216133"/>
    </source>
</evidence>